<proteinExistence type="predicted"/>
<feature type="non-terminal residue" evidence="1">
    <location>
        <position position="1"/>
    </location>
</feature>
<dbReference type="EMBL" id="LBXN01000048">
    <property type="protein sequence ID" value="KKR32262.1"/>
    <property type="molecule type" value="Genomic_DNA"/>
</dbReference>
<organism evidence="1 2">
    <name type="scientific">Candidatus Gottesmanbacteria bacterium GW2011_GWC2_39_8</name>
    <dbReference type="NCBI Taxonomy" id="1618450"/>
    <lineage>
        <taxon>Bacteria</taxon>
        <taxon>Candidatus Gottesmaniibacteriota</taxon>
    </lineage>
</organism>
<name>A0A0G0T367_9BACT</name>
<reference evidence="1 2" key="1">
    <citation type="journal article" date="2015" name="Nature">
        <title>rRNA introns, odd ribosomes, and small enigmatic genomes across a large radiation of phyla.</title>
        <authorList>
            <person name="Brown C.T."/>
            <person name="Hug L.A."/>
            <person name="Thomas B.C."/>
            <person name="Sharon I."/>
            <person name="Castelle C.J."/>
            <person name="Singh A."/>
            <person name="Wilkins M.J."/>
            <person name="Williams K.H."/>
            <person name="Banfield J.F."/>
        </authorList>
    </citation>
    <scope>NUCLEOTIDE SEQUENCE [LARGE SCALE GENOMIC DNA]</scope>
</reference>
<gene>
    <name evidence="1" type="ORF">UT63_C0048G0011</name>
</gene>
<accession>A0A0G0T367</accession>
<dbReference type="AlphaFoldDB" id="A0A0G0T367"/>
<protein>
    <submittedName>
        <fullName evidence="1">Uncharacterized protein</fullName>
    </submittedName>
</protein>
<sequence length="40" mass="4687">FAEEVSKRDDVHLIYLSAKNRNQVAEDLNEAIWELVKETL</sequence>
<comment type="caution">
    <text evidence="1">The sequence shown here is derived from an EMBL/GenBank/DDBJ whole genome shotgun (WGS) entry which is preliminary data.</text>
</comment>
<evidence type="ECO:0000313" key="1">
    <source>
        <dbReference type="EMBL" id="KKR32262.1"/>
    </source>
</evidence>
<dbReference type="Proteomes" id="UP000034539">
    <property type="component" value="Unassembled WGS sequence"/>
</dbReference>
<evidence type="ECO:0000313" key="2">
    <source>
        <dbReference type="Proteomes" id="UP000034539"/>
    </source>
</evidence>